<dbReference type="InterPro" id="IPR052404">
    <property type="entry name" value="SPP1-like_terminase"/>
</dbReference>
<name>A0ABQ5UAT2_9HYPH</name>
<keyword evidence="2" id="KW-0231">Viral genome packaging</keyword>
<dbReference type="InterPro" id="IPR005335">
    <property type="entry name" value="Terminase_ssu"/>
</dbReference>
<keyword evidence="5" id="KW-1185">Reference proteome</keyword>
<feature type="region of interest" description="Disordered" evidence="3">
    <location>
        <begin position="223"/>
        <end position="251"/>
    </location>
</feature>
<organism evidence="4 5">
    <name type="scientific">Devosia yakushimensis</name>
    <dbReference type="NCBI Taxonomy" id="470028"/>
    <lineage>
        <taxon>Bacteria</taxon>
        <taxon>Pseudomonadati</taxon>
        <taxon>Pseudomonadota</taxon>
        <taxon>Alphaproteobacteria</taxon>
        <taxon>Hyphomicrobiales</taxon>
        <taxon>Devosiaceae</taxon>
        <taxon>Devosia</taxon>
    </lineage>
</organism>
<evidence type="ECO:0000313" key="5">
    <source>
        <dbReference type="Proteomes" id="UP001161406"/>
    </source>
</evidence>
<dbReference type="InterPro" id="IPR038713">
    <property type="entry name" value="Terminase_Gp1_N_sf"/>
</dbReference>
<reference evidence="4" key="2">
    <citation type="submission" date="2023-01" db="EMBL/GenBank/DDBJ databases">
        <title>Draft genome sequence of Devosia yakushimensis strain NBRC 103855.</title>
        <authorList>
            <person name="Sun Q."/>
            <person name="Mori K."/>
        </authorList>
    </citation>
    <scope>NUCLEOTIDE SEQUENCE</scope>
    <source>
        <strain evidence="4">NBRC 103855</strain>
    </source>
</reference>
<dbReference type="Gene3D" id="1.10.10.1400">
    <property type="entry name" value="Terminase, small subunit, N-terminal DNA-binding domain, HTH motif"/>
    <property type="match status" value="1"/>
</dbReference>
<dbReference type="PANTHER" id="PTHR41328:SF2">
    <property type="entry name" value="TERMINASE SMALL SUBUNIT"/>
    <property type="match status" value="1"/>
</dbReference>
<comment type="caution">
    <text evidence="4">The sequence shown here is derived from an EMBL/GenBank/DDBJ whole genome shotgun (WGS) entry which is preliminary data.</text>
</comment>
<gene>
    <name evidence="4" type="ORF">GCM10007913_11640</name>
</gene>
<proteinExistence type="predicted"/>
<evidence type="ECO:0000313" key="4">
    <source>
        <dbReference type="EMBL" id="GLQ09232.1"/>
    </source>
</evidence>
<keyword evidence="1" id="KW-1188">Viral release from host cell</keyword>
<sequence length="251" mass="27974">MRKRTPAQTKEEIARAKARAIADKYFEADGEPIGLGDREHAPGLDGGATKKLTPKEFLFCQEYLVDFNGTQAAIRAGYSEKTAAAIAYENLRKPHIRRCITELMKERSARTKWDADKLLQRLGDELEADINDIHNPDGSMKPIADWPLVFRQGLVEGLKVREELTPDGEVVSARIVEYRTASRSKLKEMIGKHVDVQAFKEKRELDVAEGGPLAQLLTQLQGTSIRPTQAPPISLPVTNPDLIDDDEGDDE</sequence>
<protein>
    <recommendedName>
        <fullName evidence="6">Terminase small subunit</fullName>
    </recommendedName>
</protein>
<evidence type="ECO:0000256" key="1">
    <source>
        <dbReference type="ARBA" id="ARBA00022612"/>
    </source>
</evidence>
<dbReference type="EMBL" id="BSNG01000001">
    <property type="protein sequence ID" value="GLQ09232.1"/>
    <property type="molecule type" value="Genomic_DNA"/>
</dbReference>
<evidence type="ECO:0008006" key="6">
    <source>
        <dbReference type="Google" id="ProtNLM"/>
    </source>
</evidence>
<dbReference type="RefSeq" id="WP_284388816.1">
    <property type="nucleotide sequence ID" value="NZ_BSNG01000001.1"/>
</dbReference>
<reference evidence="4" key="1">
    <citation type="journal article" date="2014" name="Int. J. Syst. Evol. Microbiol.">
        <title>Complete genome of a new Firmicutes species belonging to the dominant human colonic microbiota ('Ruminococcus bicirculans') reveals two chromosomes and a selective capacity to utilize plant glucans.</title>
        <authorList>
            <consortium name="NISC Comparative Sequencing Program"/>
            <person name="Wegmann U."/>
            <person name="Louis P."/>
            <person name="Goesmann A."/>
            <person name="Henrissat B."/>
            <person name="Duncan S.H."/>
            <person name="Flint H.J."/>
        </authorList>
    </citation>
    <scope>NUCLEOTIDE SEQUENCE</scope>
    <source>
        <strain evidence="4">NBRC 103855</strain>
    </source>
</reference>
<evidence type="ECO:0000256" key="3">
    <source>
        <dbReference type="SAM" id="MobiDB-lite"/>
    </source>
</evidence>
<dbReference type="Pfam" id="PF03592">
    <property type="entry name" value="Terminase_2"/>
    <property type="match status" value="1"/>
</dbReference>
<dbReference type="Proteomes" id="UP001161406">
    <property type="component" value="Unassembled WGS sequence"/>
</dbReference>
<dbReference type="PANTHER" id="PTHR41328">
    <property type="entry name" value="TERMINASE SMALL SUBUNIT-RELATED"/>
    <property type="match status" value="1"/>
</dbReference>
<accession>A0ABQ5UAT2</accession>
<feature type="compositionally biased region" description="Acidic residues" evidence="3">
    <location>
        <begin position="242"/>
        <end position="251"/>
    </location>
</feature>
<evidence type="ECO:0000256" key="2">
    <source>
        <dbReference type="ARBA" id="ARBA00023219"/>
    </source>
</evidence>